<evidence type="ECO:0000313" key="1">
    <source>
        <dbReference type="EMBL" id="GBP93855.1"/>
    </source>
</evidence>
<reference evidence="1 2" key="1">
    <citation type="journal article" date="2019" name="Commun. Biol.">
        <title>The bagworm genome reveals a unique fibroin gene that provides high tensile strength.</title>
        <authorList>
            <person name="Kono N."/>
            <person name="Nakamura H."/>
            <person name="Ohtoshi R."/>
            <person name="Tomita M."/>
            <person name="Numata K."/>
            <person name="Arakawa K."/>
        </authorList>
    </citation>
    <scope>NUCLEOTIDE SEQUENCE [LARGE SCALE GENOMIC DNA]</scope>
</reference>
<evidence type="ECO:0000313" key="2">
    <source>
        <dbReference type="Proteomes" id="UP000299102"/>
    </source>
</evidence>
<comment type="caution">
    <text evidence="1">The sequence shown here is derived from an EMBL/GenBank/DDBJ whole genome shotgun (WGS) entry which is preliminary data.</text>
</comment>
<gene>
    <name evidence="1" type="ORF">EVAR_63258_1</name>
</gene>
<dbReference type="EMBL" id="BGZK01002428">
    <property type="protein sequence ID" value="GBP93855.1"/>
    <property type="molecule type" value="Genomic_DNA"/>
</dbReference>
<dbReference type="Proteomes" id="UP000299102">
    <property type="component" value="Unassembled WGS sequence"/>
</dbReference>
<accession>A0A4C2A4E6</accession>
<keyword evidence="2" id="KW-1185">Reference proteome</keyword>
<sequence>MKPLSVHVCTTCLRSVPACYCRMKRLLFKKHKIKARFKIIPANYSVKLRPHRAPAVRPRASAFSLT</sequence>
<organism evidence="1 2">
    <name type="scientific">Eumeta variegata</name>
    <name type="common">Bagworm moth</name>
    <name type="synonym">Eumeta japonica</name>
    <dbReference type="NCBI Taxonomy" id="151549"/>
    <lineage>
        <taxon>Eukaryota</taxon>
        <taxon>Metazoa</taxon>
        <taxon>Ecdysozoa</taxon>
        <taxon>Arthropoda</taxon>
        <taxon>Hexapoda</taxon>
        <taxon>Insecta</taxon>
        <taxon>Pterygota</taxon>
        <taxon>Neoptera</taxon>
        <taxon>Endopterygota</taxon>
        <taxon>Lepidoptera</taxon>
        <taxon>Glossata</taxon>
        <taxon>Ditrysia</taxon>
        <taxon>Tineoidea</taxon>
        <taxon>Psychidae</taxon>
        <taxon>Oiketicinae</taxon>
        <taxon>Eumeta</taxon>
    </lineage>
</organism>
<protein>
    <submittedName>
        <fullName evidence="1">Uncharacterized protein</fullName>
    </submittedName>
</protein>
<name>A0A4C2A4E6_EUMVA</name>
<proteinExistence type="predicted"/>
<dbReference type="AlphaFoldDB" id="A0A4C2A4E6"/>